<dbReference type="EMBL" id="UYSL01003518">
    <property type="protein sequence ID" value="VDL66365.1"/>
    <property type="molecule type" value="Genomic_DNA"/>
</dbReference>
<evidence type="ECO:0000313" key="4">
    <source>
        <dbReference type="WBParaSite" id="NBR_0000277501-mRNA-1"/>
    </source>
</evidence>
<organism evidence="4">
    <name type="scientific">Nippostrongylus brasiliensis</name>
    <name type="common">Rat hookworm</name>
    <dbReference type="NCBI Taxonomy" id="27835"/>
    <lineage>
        <taxon>Eukaryota</taxon>
        <taxon>Metazoa</taxon>
        <taxon>Ecdysozoa</taxon>
        <taxon>Nematoda</taxon>
        <taxon>Chromadorea</taxon>
        <taxon>Rhabditida</taxon>
        <taxon>Rhabditina</taxon>
        <taxon>Rhabditomorpha</taxon>
        <taxon>Strongyloidea</taxon>
        <taxon>Heligmosomidae</taxon>
        <taxon>Nippostrongylus</taxon>
    </lineage>
</organism>
<evidence type="ECO:0000313" key="2">
    <source>
        <dbReference type="EMBL" id="VDL66365.1"/>
    </source>
</evidence>
<reference evidence="2 3" key="2">
    <citation type="submission" date="2018-11" db="EMBL/GenBank/DDBJ databases">
        <authorList>
            <consortium name="Pathogen Informatics"/>
        </authorList>
    </citation>
    <scope>NUCLEOTIDE SEQUENCE [LARGE SCALE GENOMIC DNA]</scope>
</reference>
<accession>A0A0N4XJS3</accession>
<sequence>MSAEFACVFFTRTRTADVVHTKDVYGKPEIGHILKVRWNGRTYAAKVMCVGSRKYCESQVPHILTDGSLVTPSFEVCERNQPLLKALFAEQEKKLEELSSRLISLFRRDISEMKDNIEELLRRVPTQVGSEEDALSFAYVARDRMEALRRLCGGNMNRFALHLEKEVYMDDPEELALNIGKRVKSAKRVDFIRAVSNVSRYPKILKLERSIIVIIGGFQVLSSSH</sequence>
<dbReference type="AlphaFoldDB" id="A0A0N4XJS3"/>
<dbReference type="WBParaSite" id="NBR_0000277501-mRNA-1">
    <property type="protein sequence ID" value="NBR_0000277501-mRNA-1"/>
    <property type="gene ID" value="NBR_0000277501"/>
</dbReference>
<evidence type="ECO:0000313" key="3">
    <source>
        <dbReference type="Proteomes" id="UP000271162"/>
    </source>
</evidence>
<reference evidence="4" key="1">
    <citation type="submission" date="2017-02" db="UniProtKB">
        <authorList>
            <consortium name="WormBaseParasite"/>
        </authorList>
    </citation>
    <scope>IDENTIFICATION</scope>
</reference>
<keyword evidence="3" id="KW-1185">Reference proteome</keyword>
<dbReference type="Proteomes" id="UP000271162">
    <property type="component" value="Unassembled WGS sequence"/>
</dbReference>
<name>A0A0N4XJS3_NIPBR</name>
<gene>
    <name evidence="2" type="ORF">NBR_LOCUS2776</name>
</gene>
<feature type="coiled-coil region" evidence="1">
    <location>
        <begin position="88"/>
        <end position="123"/>
    </location>
</feature>
<keyword evidence="1" id="KW-0175">Coiled coil</keyword>
<proteinExistence type="predicted"/>
<dbReference type="OMA" id="FEVCERN"/>
<evidence type="ECO:0000256" key="1">
    <source>
        <dbReference type="SAM" id="Coils"/>
    </source>
</evidence>
<protein>
    <submittedName>
        <fullName evidence="4">Plus3 domain-containing protein</fullName>
    </submittedName>
</protein>